<comment type="similarity">
    <text evidence="1">Belongs to the NSRP1 family.</text>
</comment>
<feature type="region of interest" description="Disordered" evidence="3">
    <location>
        <begin position="254"/>
        <end position="284"/>
    </location>
</feature>
<comment type="caution">
    <text evidence="5">The sequence shown here is derived from an EMBL/GenBank/DDBJ whole genome shotgun (WGS) entry which is preliminary data.</text>
</comment>
<feature type="region of interest" description="Disordered" evidence="3">
    <location>
        <begin position="311"/>
        <end position="330"/>
    </location>
</feature>
<evidence type="ECO:0000259" key="4">
    <source>
        <dbReference type="Pfam" id="PF09745"/>
    </source>
</evidence>
<evidence type="ECO:0000256" key="3">
    <source>
        <dbReference type="SAM" id="MobiDB-lite"/>
    </source>
</evidence>
<keyword evidence="6" id="KW-1185">Reference proteome</keyword>
<proteinExistence type="inferred from homology"/>
<evidence type="ECO:0000256" key="2">
    <source>
        <dbReference type="ARBA" id="ARBA00023054"/>
    </source>
</evidence>
<feature type="compositionally biased region" description="Basic and acidic residues" evidence="3">
    <location>
        <begin position="416"/>
        <end position="468"/>
    </location>
</feature>
<sequence length="468" mass="52073">MPPKISLGINLSKPNKPTKPSPFGQNKPFAAGQKRKKTVFGDSDSESEKVQLQANSNKNGAIEITTLGGLGDEEENNKREDFTPRKAARTTTHLGGAKPPLKGKSLKSSIFDDENDEGQQEGAKETKTYGLQKPTAGAAGPTEPEYKNLAALHTSRKHAQQAEEIDPSIYSYDAVYDTIKAKRENQKKKPTNEEGDEGEGSSKYMSALMRTAEIRKRDQMRARDRLLAKEREAEGDEFADKEKFVTAAYRAQQEEVKRMEEEEAKREKEEEERRRRNGDSGMMGFYRQMLARDEESHGEVMKATEEAARKVAAGEVVESEEQQDAKEKSEAQIAAELNARGANIVVNDEGQIVDKRQLLSAGLNVAPKPKAKPSDAAARVAAAVRPGARPGGPSREVFASREAQRARQTEMIAAQLEEKARQEEEAEKERQKELAEKIKSRKTETDVSSARERYLARKREREAAQNKG</sequence>
<dbReference type="InterPro" id="IPR053246">
    <property type="entry name" value="NS_splicing_regulatory_protein"/>
</dbReference>
<dbReference type="InterPro" id="IPR018612">
    <property type="entry name" value="NSRP1_N"/>
</dbReference>
<feature type="compositionally biased region" description="Basic and acidic residues" evidence="3">
    <location>
        <begin position="398"/>
        <end position="408"/>
    </location>
</feature>
<dbReference type="AlphaFoldDB" id="A0A6V8H5K1"/>
<evidence type="ECO:0000256" key="1">
    <source>
        <dbReference type="ARBA" id="ARBA00010126"/>
    </source>
</evidence>
<dbReference type="Proteomes" id="UP000053095">
    <property type="component" value="Unassembled WGS sequence"/>
</dbReference>
<dbReference type="GO" id="GO:0000381">
    <property type="term" value="P:regulation of alternative mRNA splicing, via spliceosome"/>
    <property type="evidence" value="ECO:0007669"/>
    <property type="project" value="InterPro"/>
</dbReference>
<feature type="compositionally biased region" description="Polar residues" evidence="3">
    <location>
        <begin position="50"/>
        <end position="59"/>
    </location>
</feature>
<feature type="compositionally biased region" description="Low complexity" evidence="3">
    <location>
        <begin position="94"/>
        <end position="109"/>
    </location>
</feature>
<name>A0A6V8H5K1_TALPI</name>
<dbReference type="PANTHER" id="PTHR47845:SF1">
    <property type="entry name" value="NUCLEAR SPECKLE SPLICING REGULATORY PROTEIN 1 HOMOLOG"/>
    <property type="match status" value="1"/>
</dbReference>
<feature type="region of interest" description="Disordered" evidence="3">
    <location>
        <begin position="384"/>
        <end position="468"/>
    </location>
</feature>
<feature type="region of interest" description="Disordered" evidence="3">
    <location>
        <begin position="1"/>
        <end position="145"/>
    </location>
</feature>
<protein>
    <recommendedName>
        <fullName evidence="4">Nuclear speckle splicing regulatory protein 1 N-terminal domain-containing protein</fullName>
    </recommendedName>
</protein>
<accession>A0A6V8H5K1</accession>
<evidence type="ECO:0000313" key="5">
    <source>
        <dbReference type="EMBL" id="GAM35682.1"/>
    </source>
</evidence>
<feature type="compositionally biased region" description="Basic and acidic residues" evidence="3">
    <location>
        <begin position="254"/>
        <end position="278"/>
    </location>
</feature>
<reference evidence="6" key="1">
    <citation type="journal article" date="2015" name="Genome Announc.">
        <title>Draft genome sequence of Talaromyces cellulolyticus strain Y-94, a source of lignocellulosic biomass-degrading enzymes.</title>
        <authorList>
            <person name="Fujii T."/>
            <person name="Koike H."/>
            <person name="Sawayama S."/>
            <person name="Yano S."/>
            <person name="Inoue H."/>
        </authorList>
    </citation>
    <scope>NUCLEOTIDE SEQUENCE [LARGE SCALE GENOMIC DNA]</scope>
    <source>
        <strain evidence="6">Y-94</strain>
    </source>
</reference>
<organism evidence="5 6">
    <name type="scientific">Talaromyces pinophilus</name>
    <name type="common">Penicillium pinophilum</name>
    <dbReference type="NCBI Taxonomy" id="128442"/>
    <lineage>
        <taxon>Eukaryota</taxon>
        <taxon>Fungi</taxon>
        <taxon>Dikarya</taxon>
        <taxon>Ascomycota</taxon>
        <taxon>Pezizomycotina</taxon>
        <taxon>Eurotiomycetes</taxon>
        <taxon>Eurotiomycetidae</taxon>
        <taxon>Eurotiales</taxon>
        <taxon>Trichocomaceae</taxon>
        <taxon>Talaromyces</taxon>
        <taxon>Talaromyces sect. Talaromyces</taxon>
    </lineage>
</organism>
<dbReference type="EMBL" id="DF933813">
    <property type="protein sequence ID" value="GAM35682.1"/>
    <property type="molecule type" value="Genomic_DNA"/>
</dbReference>
<gene>
    <name evidence="5" type="ORF">TCE0_017f04195</name>
</gene>
<dbReference type="Pfam" id="PF09745">
    <property type="entry name" value="NSRP1_N"/>
    <property type="match status" value="1"/>
</dbReference>
<keyword evidence="2" id="KW-0175">Coiled coil</keyword>
<feature type="region of interest" description="Disordered" evidence="3">
    <location>
        <begin position="181"/>
        <end position="216"/>
    </location>
</feature>
<feature type="domain" description="Nuclear speckle splicing regulatory protein 1 N-terminal" evidence="4">
    <location>
        <begin position="156"/>
        <end position="276"/>
    </location>
</feature>
<evidence type="ECO:0000313" key="6">
    <source>
        <dbReference type="Proteomes" id="UP000053095"/>
    </source>
</evidence>
<dbReference type="PANTHER" id="PTHR47845">
    <property type="entry name" value="NUCLEAR SPECKLE SPLICING REGULATORY PROTEIN 1 HOMOLOG"/>
    <property type="match status" value="1"/>
</dbReference>
<feature type="compositionally biased region" description="Low complexity" evidence="3">
    <location>
        <begin position="384"/>
        <end position="393"/>
    </location>
</feature>